<dbReference type="SUPFAM" id="SSF53335">
    <property type="entry name" value="S-adenosyl-L-methionine-dependent methyltransferases"/>
    <property type="match status" value="1"/>
</dbReference>
<dbReference type="RefSeq" id="WP_353710350.1">
    <property type="nucleotide sequence ID" value="NZ_CP159279.1"/>
</dbReference>
<gene>
    <name evidence="6" type="ORF">ABRP34_11895</name>
</gene>
<dbReference type="AlphaFoldDB" id="A0AAU8ELM4"/>
<keyword evidence="3" id="KW-0949">S-adenosyl-L-methionine</keyword>
<feature type="domain" description="Methyltransferase" evidence="5">
    <location>
        <begin position="45"/>
        <end position="137"/>
    </location>
</feature>
<protein>
    <submittedName>
        <fullName evidence="6">Class I SAM-dependent methyltransferase</fullName>
        <ecNumber evidence="6">2.1.-.-</ecNumber>
    </submittedName>
</protein>
<dbReference type="CDD" id="cd02440">
    <property type="entry name" value="AdoMet_MTases"/>
    <property type="match status" value="1"/>
</dbReference>
<evidence type="ECO:0000256" key="4">
    <source>
        <dbReference type="SAM" id="MobiDB-lite"/>
    </source>
</evidence>
<dbReference type="EC" id="2.1.-.-" evidence="6"/>
<evidence type="ECO:0000256" key="3">
    <source>
        <dbReference type="ARBA" id="ARBA00022691"/>
    </source>
</evidence>
<dbReference type="GO" id="GO:0008168">
    <property type="term" value="F:methyltransferase activity"/>
    <property type="evidence" value="ECO:0007669"/>
    <property type="project" value="UniProtKB-KW"/>
</dbReference>
<feature type="region of interest" description="Disordered" evidence="4">
    <location>
        <begin position="140"/>
        <end position="186"/>
    </location>
</feature>
<dbReference type="GO" id="GO:0032259">
    <property type="term" value="P:methylation"/>
    <property type="evidence" value="ECO:0007669"/>
    <property type="project" value="UniProtKB-KW"/>
</dbReference>
<dbReference type="Pfam" id="PF13649">
    <property type="entry name" value="Methyltransf_25"/>
    <property type="match status" value="1"/>
</dbReference>
<evidence type="ECO:0000256" key="1">
    <source>
        <dbReference type="ARBA" id="ARBA00022603"/>
    </source>
</evidence>
<dbReference type="PANTHER" id="PTHR43464:SF19">
    <property type="entry name" value="UBIQUINONE BIOSYNTHESIS O-METHYLTRANSFERASE, MITOCHONDRIAL"/>
    <property type="match status" value="1"/>
</dbReference>
<accession>A0AAU8ELM4</accession>
<evidence type="ECO:0000256" key="2">
    <source>
        <dbReference type="ARBA" id="ARBA00022679"/>
    </source>
</evidence>
<dbReference type="InterPro" id="IPR029063">
    <property type="entry name" value="SAM-dependent_MTases_sf"/>
</dbReference>
<dbReference type="InterPro" id="IPR041698">
    <property type="entry name" value="Methyltransf_25"/>
</dbReference>
<name>A0AAU8ELM4_9MICC</name>
<evidence type="ECO:0000259" key="5">
    <source>
        <dbReference type="Pfam" id="PF13649"/>
    </source>
</evidence>
<proteinExistence type="predicted"/>
<feature type="compositionally biased region" description="Basic and acidic residues" evidence="4">
    <location>
        <begin position="163"/>
        <end position="182"/>
    </location>
</feature>
<keyword evidence="2 6" id="KW-0808">Transferase</keyword>
<reference evidence="6" key="1">
    <citation type="submission" date="2024-06" db="EMBL/GenBank/DDBJ databases">
        <title>Biodegradation of dimethachlon by Arthrobacter sp. K5: mechanistic insights and ecological implications.</title>
        <authorList>
            <person name="Hu S."/>
            <person name="Lu P."/>
        </authorList>
    </citation>
    <scope>NUCLEOTIDE SEQUENCE</scope>
    <source>
        <strain evidence="6">K5</strain>
    </source>
</reference>
<dbReference type="PANTHER" id="PTHR43464">
    <property type="entry name" value="METHYLTRANSFERASE"/>
    <property type="match status" value="1"/>
</dbReference>
<evidence type="ECO:0000313" key="6">
    <source>
        <dbReference type="EMBL" id="XCH09563.1"/>
    </source>
</evidence>
<organism evidence="6">
    <name type="scientific">Arthrobacter sp. K5</name>
    <dbReference type="NCBI Taxonomy" id="2839623"/>
    <lineage>
        <taxon>Bacteria</taxon>
        <taxon>Bacillati</taxon>
        <taxon>Actinomycetota</taxon>
        <taxon>Actinomycetes</taxon>
        <taxon>Micrococcales</taxon>
        <taxon>Micrococcaceae</taxon>
        <taxon>Arthrobacter</taxon>
    </lineage>
</organism>
<keyword evidence="1 6" id="KW-0489">Methyltransferase</keyword>
<dbReference type="EMBL" id="CP159279">
    <property type="protein sequence ID" value="XCH09563.1"/>
    <property type="molecule type" value="Genomic_DNA"/>
</dbReference>
<dbReference type="Gene3D" id="3.40.50.150">
    <property type="entry name" value="Vaccinia Virus protein VP39"/>
    <property type="match status" value="1"/>
</dbReference>
<sequence>MDHEGHDGAARHWDEMYRSRPRVWSGRPNPQLVAEAAGLEPGTALDLGCGEGADALWLAEQGWAVTAVDVSAVALERAEQHAAGSAAGNRITWLQRDLDAWAPTEQFDLVSAQFLHSTEAPWQRPHRVAADAVRPGGTLLIVGHHPEGLPPWRSQPDESQPGEDSRPEESHTGEHSHSHGGDAHANSGMFFTAEQAADELGIAPPQWRVDVAASREREATGPDGQSAVLADAVLRATRLQPRPA</sequence>